<comment type="caution">
    <text evidence="16">The sequence shown here is derived from an EMBL/GenBank/DDBJ whole genome shotgun (WGS) entry which is preliminary data.</text>
</comment>
<keyword evidence="9" id="KW-0961">Cell wall biogenesis/degradation</keyword>
<evidence type="ECO:0000256" key="6">
    <source>
        <dbReference type="ARBA" id="ARBA00022960"/>
    </source>
</evidence>
<evidence type="ECO:0000256" key="3">
    <source>
        <dbReference type="ARBA" id="ARBA00022490"/>
    </source>
</evidence>
<evidence type="ECO:0000256" key="4">
    <source>
        <dbReference type="ARBA" id="ARBA00022618"/>
    </source>
</evidence>
<comment type="catalytic activity">
    <reaction evidence="13">
        <text>phosphoenolpyruvate + UDP-N-acetyl-alpha-D-glucosamine = UDP-N-acetyl-3-O-(1-carboxyvinyl)-alpha-D-glucosamine + phosphate</text>
        <dbReference type="Rhea" id="RHEA:18681"/>
        <dbReference type="ChEBI" id="CHEBI:43474"/>
        <dbReference type="ChEBI" id="CHEBI:57705"/>
        <dbReference type="ChEBI" id="CHEBI:58702"/>
        <dbReference type="ChEBI" id="CHEBI:68483"/>
        <dbReference type="EC" id="2.5.1.7"/>
    </reaction>
</comment>
<feature type="domain" description="Enolpyruvate transferase" evidence="15">
    <location>
        <begin position="6"/>
        <end position="417"/>
    </location>
</feature>
<dbReference type="Gene3D" id="3.65.10.10">
    <property type="entry name" value="Enolpyruvate transferase domain"/>
    <property type="match status" value="2"/>
</dbReference>
<dbReference type="PANTHER" id="PTHR43783:SF1">
    <property type="entry name" value="UDP-N-ACETYLGLUCOSAMINE 1-CARBOXYVINYLTRANSFERASE"/>
    <property type="match status" value="1"/>
</dbReference>
<dbReference type="InterPro" id="IPR013792">
    <property type="entry name" value="RNA3'P_cycl/enolpyr_Trfase_a/b"/>
</dbReference>
<keyword evidence="7" id="KW-0573">Peptidoglycan synthesis</keyword>
<dbReference type="NCBIfam" id="NF006873">
    <property type="entry name" value="PRK09369.1"/>
    <property type="match status" value="1"/>
</dbReference>
<dbReference type="Proteomes" id="UP000178248">
    <property type="component" value="Unassembled WGS sequence"/>
</dbReference>
<evidence type="ECO:0000256" key="10">
    <source>
        <dbReference type="ARBA" id="ARBA00038367"/>
    </source>
</evidence>
<dbReference type="GO" id="GO:0005737">
    <property type="term" value="C:cytoplasm"/>
    <property type="evidence" value="ECO:0007669"/>
    <property type="project" value="UniProtKB-SubCell"/>
</dbReference>
<evidence type="ECO:0000313" key="17">
    <source>
        <dbReference type="Proteomes" id="UP000178248"/>
    </source>
</evidence>
<proteinExistence type="inferred from homology"/>
<dbReference type="NCBIfam" id="TIGR01072">
    <property type="entry name" value="murA"/>
    <property type="match status" value="1"/>
</dbReference>
<evidence type="ECO:0000256" key="9">
    <source>
        <dbReference type="ARBA" id="ARBA00023316"/>
    </source>
</evidence>
<reference evidence="16 17" key="1">
    <citation type="journal article" date="2016" name="Nat. Commun.">
        <title>Thousands of microbial genomes shed light on interconnected biogeochemical processes in an aquifer system.</title>
        <authorList>
            <person name="Anantharaman K."/>
            <person name="Brown C.T."/>
            <person name="Hug L.A."/>
            <person name="Sharon I."/>
            <person name="Castelle C.J."/>
            <person name="Probst A.J."/>
            <person name="Thomas B.C."/>
            <person name="Singh A."/>
            <person name="Wilkins M.J."/>
            <person name="Karaoz U."/>
            <person name="Brodie E.L."/>
            <person name="Williams K.H."/>
            <person name="Hubbard S.S."/>
            <person name="Banfield J.F."/>
        </authorList>
    </citation>
    <scope>NUCLEOTIDE SEQUENCE [LARGE SCALE GENOMIC DNA]</scope>
</reference>
<dbReference type="GO" id="GO:0008760">
    <property type="term" value="F:UDP-N-acetylglucosamine 1-carboxyvinyltransferase activity"/>
    <property type="evidence" value="ECO:0007669"/>
    <property type="project" value="UniProtKB-UniRule"/>
</dbReference>
<organism evidence="16 17">
    <name type="scientific">Candidatus Komeilibacteria bacterium RIFCSPLOWO2_01_FULL_52_15</name>
    <dbReference type="NCBI Taxonomy" id="1798551"/>
    <lineage>
        <taxon>Bacteria</taxon>
        <taxon>Candidatus Komeiliibacteriota</taxon>
    </lineage>
</organism>
<evidence type="ECO:0000256" key="1">
    <source>
        <dbReference type="ARBA" id="ARBA00004496"/>
    </source>
</evidence>
<evidence type="ECO:0000256" key="11">
    <source>
        <dbReference type="ARBA" id="ARBA00039108"/>
    </source>
</evidence>
<dbReference type="GO" id="GO:0071555">
    <property type="term" value="P:cell wall organization"/>
    <property type="evidence" value="ECO:0007669"/>
    <property type="project" value="UniProtKB-KW"/>
</dbReference>
<keyword evidence="8" id="KW-0131">Cell cycle</keyword>
<evidence type="ECO:0000256" key="5">
    <source>
        <dbReference type="ARBA" id="ARBA00022679"/>
    </source>
</evidence>
<dbReference type="InterPro" id="IPR005750">
    <property type="entry name" value="UDP_GlcNAc_COvinyl_MurA"/>
</dbReference>
<dbReference type="InterPro" id="IPR036968">
    <property type="entry name" value="Enolpyruvate_Tfrase_sf"/>
</dbReference>
<dbReference type="Pfam" id="PF00275">
    <property type="entry name" value="EPSP_synthase"/>
    <property type="match status" value="1"/>
</dbReference>
<dbReference type="GO" id="GO:0051301">
    <property type="term" value="P:cell division"/>
    <property type="evidence" value="ECO:0007669"/>
    <property type="project" value="UniProtKB-KW"/>
</dbReference>
<dbReference type="InterPro" id="IPR001986">
    <property type="entry name" value="Enolpyruvate_Tfrase_dom"/>
</dbReference>
<evidence type="ECO:0000256" key="2">
    <source>
        <dbReference type="ARBA" id="ARBA00004752"/>
    </source>
</evidence>
<dbReference type="GO" id="GO:0019277">
    <property type="term" value="P:UDP-N-acetylgalactosamine biosynthetic process"/>
    <property type="evidence" value="ECO:0007669"/>
    <property type="project" value="InterPro"/>
</dbReference>
<protein>
    <recommendedName>
        <fullName evidence="12 14">UDP-N-acetylglucosamine 1-carboxyvinyltransferase</fullName>
        <ecNumber evidence="11 14">2.5.1.7</ecNumber>
    </recommendedName>
</protein>
<comment type="subcellular location">
    <subcellularLocation>
        <location evidence="1">Cytoplasm</location>
    </subcellularLocation>
</comment>
<dbReference type="SUPFAM" id="SSF55205">
    <property type="entry name" value="EPT/RTPC-like"/>
    <property type="match status" value="1"/>
</dbReference>
<dbReference type="PANTHER" id="PTHR43783">
    <property type="entry name" value="UDP-N-ACETYLGLUCOSAMINE 1-CARBOXYVINYLTRANSFERASE"/>
    <property type="match status" value="1"/>
</dbReference>
<keyword evidence="3" id="KW-0963">Cytoplasm</keyword>
<dbReference type="GO" id="GO:0008360">
    <property type="term" value="P:regulation of cell shape"/>
    <property type="evidence" value="ECO:0007669"/>
    <property type="project" value="UniProtKB-KW"/>
</dbReference>
<keyword evidence="5 16" id="KW-0808">Transferase</keyword>
<evidence type="ECO:0000256" key="8">
    <source>
        <dbReference type="ARBA" id="ARBA00023306"/>
    </source>
</evidence>
<dbReference type="EC" id="2.5.1.7" evidence="11 14"/>
<comment type="similarity">
    <text evidence="10">Belongs to the EPSP synthase family. MurA subfamily.</text>
</comment>
<comment type="pathway">
    <text evidence="2">Cell wall biogenesis; peptidoglycan biosynthesis.</text>
</comment>
<dbReference type="GO" id="GO:0009252">
    <property type="term" value="P:peptidoglycan biosynthetic process"/>
    <property type="evidence" value="ECO:0007669"/>
    <property type="project" value="UniProtKB-UniRule"/>
</dbReference>
<accession>A0A1G2BRD1</accession>
<keyword evidence="6" id="KW-0133">Cell shape</keyword>
<sequence length="429" mass="46410">MNTFVIQGGKKLHGTVPVQGAKNAAAPIIAATVLIEGTVTLHNVPKISDVITMLSILEDMGARIRWTGHNSVELTTGSLDVAKMDYGKVSKIRASILFLGCLAHRFGSIRMSLPGGCKIGSRPVDAHLEALRELGFAATVTDDYFDVHRSGPAADVIVMKEFSVTATENAIVAAVLGKKKVTIKCCAAEHVVQDLCWFLQAAGAHIDGIGTHTVGIRPVASLSGCSYTIMPDPIDAGSFIALAAATQSELVIQGVAPDFLSLEMKKFEEIGLQFEIDKERRDPGDHYVLADIHPKKIRTLRALKKLHSMPYPGFAADLLQPFTLVLTQAQGISLVHDWMYDGRFRYVTELQSMGANITILDPHRILVIGPTPLYGKELTGYDLRAGMTLIMAGLVAEGTTKIHGADQVDRGYERLDQRLTGIGAMISRE</sequence>
<name>A0A1G2BRD1_9BACT</name>
<evidence type="ECO:0000256" key="14">
    <source>
        <dbReference type="NCBIfam" id="TIGR01072"/>
    </source>
</evidence>
<dbReference type="EMBL" id="MHKM01000014">
    <property type="protein sequence ID" value="OGY91704.1"/>
    <property type="molecule type" value="Genomic_DNA"/>
</dbReference>
<evidence type="ECO:0000313" key="16">
    <source>
        <dbReference type="EMBL" id="OGY91704.1"/>
    </source>
</evidence>
<dbReference type="CDD" id="cd01555">
    <property type="entry name" value="UdpNAET"/>
    <property type="match status" value="1"/>
</dbReference>
<evidence type="ECO:0000256" key="12">
    <source>
        <dbReference type="ARBA" id="ARBA00039754"/>
    </source>
</evidence>
<dbReference type="InterPro" id="IPR050068">
    <property type="entry name" value="MurA_subfamily"/>
</dbReference>
<dbReference type="STRING" id="1798551.A3B30_01530"/>
<evidence type="ECO:0000256" key="7">
    <source>
        <dbReference type="ARBA" id="ARBA00022984"/>
    </source>
</evidence>
<gene>
    <name evidence="16" type="ORF">A3B30_01530</name>
</gene>
<keyword evidence="4" id="KW-0132">Cell division</keyword>
<dbReference type="AlphaFoldDB" id="A0A1G2BRD1"/>
<evidence type="ECO:0000256" key="13">
    <source>
        <dbReference type="ARBA" id="ARBA00047527"/>
    </source>
</evidence>
<evidence type="ECO:0000259" key="15">
    <source>
        <dbReference type="Pfam" id="PF00275"/>
    </source>
</evidence>